<feature type="compositionally biased region" description="Polar residues" evidence="1">
    <location>
        <begin position="569"/>
        <end position="580"/>
    </location>
</feature>
<dbReference type="GO" id="GO:0005634">
    <property type="term" value="C:nucleus"/>
    <property type="evidence" value="ECO:0007669"/>
    <property type="project" value="TreeGrafter"/>
</dbReference>
<accession>A0A6A6NV84</accession>
<feature type="compositionally biased region" description="Basic and acidic residues" evidence="1">
    <location>
        <begin position="35"/>
        <end position="52"/>
    </location>
</feature>
<dbReference type="GO" id="GO:0031267">
    <property type="term" value="F:small GTPase binding"/>
    <property type="evidence" value="ECO:0007669"/>
    <property type="project" value="TreeGrafter"/>
</dbReference>
<protein>
    <recommendedName>
        <fullName evidence="4">NYN domain-containing protein</fullName>
    </recommendedName>
</protein>
<proteinExistence type="predicted"/>
<name>A0A6A6NV84_9PEZI</name>
<dbReference type="PANTHER" id="PTHR15837">
    <property type="entry name" value="RAN GUANINE NUCLEOTIDE RELEASE FACTOR"/>
    <property type="match status" value="1"/>
</dbReference>
<dbReference type="EMBL" id="MU001687">
    <property type="protein sequence ID" value="KAF2455362.1"/>
    <property type="molecule type" value="Genomic_DNA"/>
</dbReference>
<feature type="region of interest" description="Disordered" evidence="1">
    <location>
        <begin position="569"/>
        <end position="594"/>
    </location>
</feature>
<dbReference type="Proteomes" id="UP000799766">
    <property type="component" value="Unassembled WGS sequence"/>
</dbReference>
<feature type="region of interest" description="Disordered" evidence="1">
    <location>
        <begin position="93"/>
        <end position="185"/>
    </location>
</feature>
<dbReference type="CDD" id="cd18724">
    <property type="entry name" value="PIN_LabA-like"/>
    <property type="match status" value="1"/>
</dbReference>
<evidence type="ECO:0000256" key="1">
    <source>
        <dbReference type="SAM" id="MobiDB-lite"/>
    </source>
</evidence>
<evidence type="ECO:0000313" key="2">
    <source>
        <dbReference type="EMBL" id="KAF2455362.1"/>
    </source>
</evidence>
<dbReference type="GO" id="GO:0006606">
    <property type="term" value="P:protein import into nucleus"/>
    <property type="evidence" value="ECO:0007669"/>
    <property type="project" value="TreeGrafter"/>
</dbReference>
<keyword evidence="3" id="KW-1185">Reference proteome</keyword>
<gene>
    <name evidence="2" type="ORF">BDY21DRAFT_350572</name>
</gene>
<organism evidence="2 3">
    <name type="scientific">Lineolata rhizophorae</name>
    <dbReference type="NCBI Taxonomy" id="578093"/>
    <lineage>
        <taxon>Eukaryota</taxon>
        <taxon>Fungi</taxon>
        <taxon>Dikarya</taxon>
        <taxon>Ascomycota</taxon>
        <taxon>Pezizomycotina</taxon>
        <taxon>Dothideomycetes</taxon>
        <taxon>Dothideomycetes incertae sedis</taxon>
        <taxon>Lineolatales</taxon>
        <taxon>Lineolataceae</taxon>
        <taxon>Lineolata</taxon>
    </lineage>
</organism>
<dbReference type="PANTHER" id="PTHR15837:SF5">
    <property type="entry name" value="NYN DOMAIN-CONTAINING PROTEIN"/>
    <property type="match status" value="1"/>
</dbReference>
<reference evidence="2" key="1">
    <citation type="journal article" date="2020" name="Stud. Mycol.">
        <title>101 Dothideomycetes genomes: a test case for predicting lifestyles and emergence of pathogens.</title>
        <authorList>
            <person name="Haridas S."/>
            <person name="Albert R."/>
            <person name="Binder M."/>
            <person name="Bloem J."/>
            <person name="Labutti K."/>
            <person name="Salamov A."/>
            <person name="Andreopoulos B."/>
            <person name="Baker S."/>
            <person name="Barry K."/>
            <person name="Bills G."/>
            <person name="Bluhm B."/>
            <person name="Cannon C."/>
            <person name="Castanera R."/>
            <person name="Culley D."/>
            <person name="Daum C."/>
            <person name="Ezra D."/>
            <person name="Gonzalez J."/>
            <person name="Henrissat B."/>
            <person name="Kuo A."/>
            <person name="Liang C."/>
            <person name="Lipzen A."/>
            <person name="Lutzoni F."/>
            <person name="Magnuson J."/>
            <person name="Mondo S."/>
            <person name="Nolan M."/>
            <person name="Ohm R."/>
            <person name="Pangilinan J."/>
            <person name="Park H.-J."/>
            <person name="Ramirez L."/>
            <person name="Alfaro M."/>
            <person name="Sun H."/>
            <person name="Tritt A."/>
            <person name="Yoshinaga Y."/>
            <person name="Zwiers L.-H."/>
            <person name="Turgeon B."/>
            <person name="Goodwin S."/>
            <person name="Spatafora J."/>
            <person name="Crous P."/>
            <person name="Grigoriev I."/>
        </authorList>
    </citation>
    <scope>NUCLEOTIDE SEQUENCE</scope>
    <source>
        <strain evidence="2">ATCC 16933</strain>
    </source>
</reference>
<dbReference type="AlphaFoldDB" id="A0A6A6NV84"/>
<dbReference type="OrthoDB" id="5590473at2759"/>
<feature type="compositionally biased region" description="Basic and acidic residues" evidence="1">
    <location>
        <begin position="136"/>
        <end position="184"/>
    </location>
</feature>
<dbReference type="Gene3D" id="3.40.50.1010">
    <property type="entry name" value="5'-nuclease"/>
    <property type="match status" value="1"/>
</dbReference>
<dbReference type="GO" id="GO:0005085">
    <property type="term" value="F:guanyl-nucleotide exchange factor activity"/>
    <property type="evidence" value="ECO:0007669"/>
    <property type="project" value="TreeGrafter"/>
</dbReference>
<sequence>MARSRSRSPGDPMRWEFSPANELLCAFPEPQSDVSMRDVEDKVATDTTRESGKVSPANLGGFEDVWSYLGVDAKENSPGIPNYVPYTQEVLGSSSGSHYRQRDAYFCGSGSEEDDEAGEPRKLTKKERKKLRRQRKAAEKYRLKQKDVKQGKKTELVNDGGLTRKETWLEAPREKASQPVRDLETLPDVAPALQASLHNGPPISPGPPGTSLFFPKTHGISTDAAQDQLYMTSSYQDTDASSSQARQTPIEMPTAAAVQLRTVMKPPGAGNPFDADARKPPAVDILSSSNPSSFAYLKPIPGNVFDPASWKQPSHGKASLSTAQEPLSLGIRTGLTTAKLPVLETPPAVPFKPPGLDMQSVLPPKPLGPGNLPSLAAFNYQAPNVAPYMAHQPPPPYKPSPLAGYQPQEQGLDATVDTSVPQTDEDVDPEAFELGMPLDGGTRHLDLRHRLINDFARDRDFLILPPWISNLAEEPEGIHVFVDASNILIGFFNTYKMSLGLDKSAWVAARSFPPMSFEALTLIMERRRPVAKRELVGSELETESFRSFNTAEKLGYNVSNLARVRKATQNLQRRWGSSKSKAQDTDRTSGSAAEDVAAATMSKAAAAVGAVMRQSAPAPRQKKGEPKNVEQGVDELIHLKMMESIVDTEKPTTMVLASGDAAEAEYSAGFLRMVERALQKGWRVEVFSFACNISSLYNSRQFAQKWSDQFTTVPLDRYVDYLYDK</sequence>
<feature type="compositionally biased region" description="Basic residues" evidence="1">
    <location>
        <begin position="123"/>
        <end position="135"/>
    </location>
</feature>
<evidence type="ECO:0000313" key="3">
    <source>
        <dbReference type="Proteomes" id="UP000799766"/>
    </source>
</evidence>
<evidence type="ECO:0008006" key="4">
    <source>
        <dbReference type="Google" id="ProtNLM"/>
    </source>
</evidence>
<dbReference type="InterPro" id="IPR007681">
    <property type="entry name" value="Mog1"/>
</dbReference>
<feature type="region of interest" description="Disordered" evidence="1">
    <location>
        <begin position="28"/>
        <end position="61"/>
    </location>
</feature>